<evidence type="ECO:0000313" key="3">
    <source>
        <dbReference type="Proteomes" id="UP000019267"/>
    </source>
</evidence>
<accession>W6A5Q3</accession>
<protein>
    <submittedName>
        <fullName evidence="2">Uncharacterized protein</fullName>
    </submittedName>
</protein>
<sequence length="244" mass="28755">MKNKTNNFTSNNQINLTFIKNDDLLIQEWLFKDTFDIDNDNFTFINFMEEKYNLIFDKTNWSWKSTNDNDIMAMEDHIVKEFNKYVSSYNSFITVNEDKKMPRLTKECELLYKQQSARNKFLEQEIKIQKQEAQLNQQLLQNQINNLTNILISNGIKVDINEKEFTYVLTSNLLKKGQTTNIKFSDDKNINITAFCKNNNIVSITQIQNISNIEFEINAKNTGKTKIVFISEGYKTLEIDFIIN</sequence>
<gene>
    <name evidence="2" type="ORF">SCULI_v1c01220</name>
</gene>
<proteinExistence type="predicted"/>
<dbReference type="HOGENOM" id="CLU_100217_0_0_14"/>
<feature type="coiled-coil region" evidence="1">
    <location>
        <begin position="112"/>
        <end position="150"/>
    </location>
</feature>
<reference evidence="2 3" key="1">
    <citation type="journal article" date="2014" name="Genome Biol. Evol.">
        <title>Molecular evolution of the substrate utilization strategies and putative virulence factors in mosquito-associated Spiroplasma species.</title>
        <authorList>
            <person name="Chang T.H."/>
            <person name="Lo W.S."/>
            <person name="Ku C."/>
            <person name="Chen L.L."/>
            <person name="Kuo C.H."/>
        </authorList>
    </citation>
    <scope>NUCLEOTIDE SEQUENCE [LARGE SCALE GENOMIC DNA]</scope>
    <source>
        <strain evidence="2">AES-1</strain>
    </source>
</reference>
<dbReference type="EMBL" id="CP006681">
    <property type="protein sequence ID" value="AHI52463.1"/>
    <property type="molecule type" value="Genomic_DNA"/>
</dbReference>
<dbReference type="Proteomes" id="UP000019267">
    <property type="component" value="Chromosome"/>
</dbReference>
<evidence type="ECO:0000313" key="2">
    <source>
        <dbReference type="EMBL" id="AHI52463.1"/>
    </source>
</evidence>
<name>W6A5Q3_9MOLU</name>
<keyword evidence="1" id="KW-0175">Coiled coil</keyword>
<keyword evidence="3" id="KW-1185">Reference proteome</keyword>
<organism evidence="2 3">
    <name type="scientific">Spiroplasma culicicola AES-1</name>
    <dbReference type="NCBI Taxonomy" id="1276246"/>
    <lineage>
        <taxon>Bacteria</taxon>
        <taxon>Bacillati</taxon>
        <taxon>Mycoplasmatota</taxon>
        <taxon>Mollicutes</taxon>
        <taxon>Entomoplasmatales</taxon>
        <taxon>Spiroplasmataceae</taxon>
        <taxon>Spiroplasma</taxon>
    </lineage>
</organism>
<dbReference type="PATRIC" id="fig|1276246.3.peg.121"/>
<evidence type="ECO:0000256" key="1">
    <source>
        <dbReference type="SAM" id="Coils"/>
    </source>
</evidence>
<dbReference type="AlphaFoldDB" id="W6A5Q3"/>
<dbReference type="RefSeq" id="WP_025362708.1">
    <property type="nucleotide sequence ID" value="NZ_CP006681.1"/>
</dbReference>
<dbReference type="KEGG" id="scq:SCULI_v1c01220"/>